<dbReference type="Pfam" id="PF06041">
    <property type="entry name" value="DUF924"/>
    <property type="match status" value="1"/>
</dbReference>
<dbReference type="SUPFAM" id="SSF48452">
    <property type="entry name" value="TPR-like"/>
    <property type="match status" value="1"/>
</dbReference>
<dbReference type="OrthoDB" id="7593450at2"/>
<dbReference type="Gene3D" id="1.25.40.10">
    <property type="entry name" value="Tetratricopeptide repeat domain"/>
    <property type="match status" value="1"/>
</dbReference>
<gene>
    <name evidence="1" type="ORF">CWE21_00485</name>
</gene>
<dbReference type="AlphaFoldDB" id="A0A432XPG9"/>
<dbReference type="Proteomes" id="UP000286678">
    <property type="component" value="Unassembled WGS sequence"/>
</dbReference>
<keyword evidence="2" id="KW-1185">Reference proteome</keyword>
<name>A0A432XPG9_9GAMM</name>
<dbReference type="InterPro" id="IPR011990">
    <property type="entry name" value="TPR-like_helical_dom_sf"/>
</dbReference>
<organism evidence="1 2">
    <name type="scientific">Pseudidiomarina aquimaris</name>
    <dbReference type="NCBI Taxonomy" id="641841"/>
    <lineage>
        <taxon>Bacteria</taxon>
        <taxon>Pseudomonadati</taxon>
        <taxon>Pseudomonadota</taxon>
        <taxon>Gammaproteobacteria</taxon>
        <taxon>Alteromonadales</taxon>
        <taxon>Idiomarinaceae</taxon>
        <taxon>Pseudidiomarina</taxon>
    </lineage>
</organism>
<protein>
    <submittedName>
        <fullName evidence="1">DUF924 domain-containing protein</fullName>
    </submittedName>
</protein>
<dbReference type="EMBL" id="PIPT01000001">
    <property type="protein sequence ID" value="RUO50616.1"/>
    <property type="molecule type" value="Genomic_DNA"/>
</dbReference>
<sequence length="194" mass="22025">MVGIKESESPKAVLEFWFQELLPQDWFKKSEALDQAINKRFNKVLKACAAGECWEWRRPDAAGPGTDGLGRLAEILVLDQFSRNIYRDDARAFAQDPLALGLAQEAVAGGVDKSMNASQRAFLYMPYMHSESLLVHDEAMRLFNQPGLETNYEFEIKHREILERFGRYPHRNKALGRASTPAELEFLSQPGSSF</sequence>
<evidence type="ECO:0000313" key="1">
    <source>
        <dbReference type="EMBL" id="RUO50616.1"/>
    </source>
</evidence>
<evidence type="ECO:0000313" key="2">
    <source>
        <dbReference type="Proteomes" id="UP000286678"/>
    </source>
</evidence>
<comment type="caution">
    <text evidence="1">The sequence shown here is derived from an EMBL/GenBank/DDBJ whole genome shotgun (WGS) entry which is preliminary data.</text>
</comment>
<dbReference type="Gene3D" id="1.20.58.320">
    <property type="entry name" value="TPR-like"/>
    <property type="match status" value="1"/>
</dbReference>
<dbReference type="RefSeq" id="WP_126832130.1">
    <property type="nucleotide sequence ID" value="NZ_PIPT01000001.1"/>
</dbReference>
<dbReference type="InterPro" id="IPR010323">
    <property type="entry name" value="DUF924"/>
</dbReference>
<proteinExistence type="predicted"/>
<reference evidence="2" key="1">
    <citation type="journal article" date="2018" name="Front. Microbiol.">
        <title>Genome-Based Analysis Reveals the Taxonomy and Diversity of the Family Idiomarinaceae.</title>
        <authorList>
            <person name="Liu Y."/>
            <person name="Lai Q."/>
            <person name="Shao Z."/>
        </authorList>
    </citation>
    <scope>NUCLEOTIDE SEQUENCE [LARGE SCALE GENOMIC DNA]</scope>
    <source>
        <strain evidence="2">SW15</strain>
    </source>
</reference>
<accession>A0A432XPG9</accession>